<dbReference type="Pfam" id="PF02518">
    <property type="entry name" value="HATPase_c"/>
    <property type="match status" value="1"/>
</dbReference>
<feature type="compositionally biased region" description="Pro residues" evidence="12">
    <location>
        <begin position="737"/>
        <end position="752"/>
    </location>
</feature>
<evidence type="ECO:0000256" key="9">
    <source>
        <dbReference type="ARBA" id="ARBA00022840"/>
    </source>
</evidence>
<dbReference type="Pfam" id="PF00672">
    <property type="entry name" value="HAMP"/>
    <property type="match status" value="1"/>
</dbReference>
<feature type="compositionally biased region" description="Basic and acidic residues" evidence="12">
    <location>
        <begin position="928"/>
        <end position="963"/>
    </location>
</feature>
<evidence type="ECO:0000256" key="3">
    <source>
        <dbReference type="ARBA" id="ARBA00012438"/>
    </source>
</evidence>
<feature type="compositionally biased region" description="Low complexity" evidence="12">
    <location>
        <begin position="649"/>
        <end position="666"/>
    </location>
</feature>
<dbReference type="EC" id="2.7.13.3" evidence="3"/>
<evidence type="ECO:0000256" key="11">
    <source>
        <dbReference type="ARBA" id="ARBA00023012"/>
    </source>
</evidence>
<evidence type="ECO:0000256" key="10">
    <source>
        <dbReference type="ARBA" id="ARBA00022989"/>
    </source>
</evidence>
<proteinExistence type="predicted"/>
<evidence type="ECO:0000256" key="6">
    <source>
        <dbReference type="ARBA" id="ARBA00022692"/>
    </source>
</evidence>
<evidence type="ECO:0000256" key="13">
    <source>
        <dbReference type="SAM" id="Phobius"/>
    </source>
</evidence>
<dbReference type="SUPFAM" id="SSF55874">
    <property type="entry name" value="ATPase domain of HSP90 chaperone/DNA topoisomerase II/histidine kinase"/>
    <property type="match status" value="1"/>
</dbReference>
<keyword evidence="11" id="KW-0902">Two-component regulatory system</keyword>
<comment type="subcellular location">
    <subcellularLocation>
        <location evidence="2">Membrane</location>
    </subcellularLocation>
</comment>
<keyword evidence="13" id="KW-0472">Membrane</keyword>
<organism evidence="16 17">
    <name type="scientific">Rhodococcus oryzae</name>
    <dbReference type="NCBI Taxonomy" id="2571143"/>
    <lineage>
        <taxon>Bacteria</taxon>
        <taxon>Bacillati</taxon>
        <taxon>Actinomycetota</taxon>
        <taxon>Actinomycetes</taxon>
        <taxon>Mycobacteriales</taxon>
        <taxon>Nocardiaceae</taxon>
        <taxon>Rhodococcus</taxon>
    </lineage>
</organism>
<feature type="transmembrane region" description="Helical" evidence="13">
    <location>
        <begin position="20"/>
        <end position="40"/>
    </location>
</feature>
<feature type="region of interest" description="Disordered" evidence="12">
    <location>
        <begin position="649"/>
        <end position="822"/>
    </location>
</feature>
<dbReference type="InterPro" id="IPR003660">
    <property type="entry name" value="HAMP_dom"/>
</dbReference>
<keyword evidence="7" id="KW-0547">Nucleotide-binding</keyword>
<dbReference type="Gene3D" id="6.10.340.10">
    <property type="match status" value="1"/>
</dbReference>
<comment type="catalytic activity">
    <reaction evidence="1">
        <text>ATP + protein L-histidine = ADP + protein N-phospho-L-histidine.</text>
        <dbReference type="EC" id="2.7.13.3"/>
    </reaction>
</comment>
<gene>
    <name evidence="16" type="ORF">FCG67_03995</name>
</gene>
<evidence type="ECO:0000259" key="14">
    <source>
        <dbReference type="PROSITE" id="PS50109"/>
    </source>
</evidence>
<dbReference type="InterPro" id="IPR036890">
    <property type="entry name" value="HATPase_C_sf"/>
</dbReference>
<protein>
    <recommendedName>
        <fullName evidence="3">histidine kinase</fullName>
        <ecNumber evidence="3">2.7.13.3</ecNumber>
    </recommendedName>
</protein>
<evidence type="ECO:0000256" key="7">
    <source>
        <dbReference type="ARBA" id="ARBA00022741"/>
    </source>
</evidence>
<dbReference type="RefSeq" id="WP_136907374.1">
    <property type="nucleotide sequence ID" value="NZ_SUMD01000002.1"/>
</dbReference>
<dbReference type="Proteomes" id="UP000305109">
    <property type="component" value="Unassembled WGS sequence"/>
</dbReference>
<feature type="compositionally biased region" description="Low complexity" evidence="12">
    <location>
        <begin position="797"/>
        <end position="816"/>
    </location>
</feature>
<dbReference type="Gene3D" id="3.30.565.10">
    <property type="entry name" value="Histidine kinase-like ATPase, C-terminal domain"/>
    <property type="match status" value="1"/>
</dbReference>
<dbReference type="PROSITE" id="PS50885">
    <property type="entry name" value="HAMP"/>
    <property type="match status" value="1"/>
</dbReference>
<dbReference type="PANTHER" id="PTHR44936:SF9">
    <property type="entry name" value="SENSOR PROTEIN CREC"/>
    <property type="match status" value="1"/>
</dbReference>
<dbReference type="SMART" id="SM00304">
    <property type="entry name" value="HAMP"/>
    <property type="match status" value="1"/>
</dbReference>
<keyword evidence="4" id="KW-0597">Phosphoprotein</keyword>
<feature type="transmembrane region" description="Helical" evidence="13">
    <location>
        <begin position="296"/>
        <end position="318"/>
    </location>
</feature>
<feature type="domain" description="Histidine kinase" evidence="14">
    <location>
        <begin position="501"/>
        <end position="611"/>
    </location>
</feature>
<dbReference type="PANTHER" id="PTHR44936">
    <property type="entry name" value="SENSOR PROTEIN CREC"/>
    <property type="match status" value="1"/>
</dbReference>
<evidence type="ECO:0000313" key="17">
    <source>
        <dbReference type="Proteomes" id="UP000305109"/>
    </source>
</evidence>
<dbReference type="PROSITE" id="PS50109">
    <property type="entry name" value="HIS_KIN"/>
    <property type="match status" value="1"/>
</dbReference>
<evidence type="ECO:0000313" key="16">
    <source>
        <dbReference type="EMBL" id="TJZ80056.1"/>
    </source>
</evidence>
<evidence type="ECO:0000256" key="1">
    <source>
        <dbReference type="ARBA" id="ARBA00000085"/>
    </source>
</evidence>
<evidence type="ECO:0000256" key="4">
    <source>
        <dbReference type="ARBA" id="ARBA00022553"/>
    </source>
</evidence>
<keyword evidence="6 13" id="KW-0812">Transmembrane</keyword>
<name>A0ABY2RNK5_9NOCA</name>
<sequence length="963" mass="102251">MNTETPPPNRLWNLDGWRLRWKVTAVVAIPVTVAMVLGALRVQEELSAADHFSEAADQTSIVAPLLAMDTAFGLYVGGAISRTGSPSDAEQVTEMMAAMRETAANPDLDPAVVANVERLIAETEALRGQIANMGVEEVAARTVAIQDDAAKTVSDVISPIGDDTILKEGNRLVDAWAAQRRLFGQTMAILALVENPKAPNTALISANGSELALIDVLARYFPEDDPTLTTLRQAVKDRTDMVSAAPAGQPPLFELRDSMIASQQIYTNLIKNSTSSITNKVAAKANETRSAAMRDAAVVLATLLATIVLGLLVARSLIRPIRRLRRGALQVANEDLPKAIEQIKVGDVTAVTEFEPIPVHTNEEIGQLARAVDDMHGQALKLAGEQAHLRLQIGDMFETLARRSKSLVDQQLGLIENLEFEEKDPKRLESLFRLDHLAARMRRNGENLLILSGTRTRRGHSAPVQVGDVVRAAMSEVEDYQRVEVKATPQGAISGAVAIDVVHLLAELLDNSLRASPPDSKVTFNFARAVDGGLLLEITDRGIGIPAAEMAVINDRLASGGEVSPETARHMGLFVASRLADHHGLTVRMRPTFDTVRNQGVTVSVHVPHSALVSPMSMGMTGPQGAVDSDGYPVTGEQPAVAEPAVPVTVTVGPGPLTTGPIGLPQRTPAEPNGLPQRTPAEPNGLPQRTPAEPNGLPQRAPAEPNGLPRRTPAMLGVLAQRASAAQEGLPQGSPSAPSPSAPSPSPQPSPLAPTAGLPQRTPGASGLPQRTPGATTGLPQLNPEVSAPAPAPVPTPDVEFAPAEPAARAEGMEPAGTTQHRYRVNPQKTASFFQPRANVEPLRPILHPQETTPIFSGMVETGIVSDWLATPTPGEGSKNWTSAADEGWNAAQRASAPRVEAHTESGLPQRQPGHQLVPGGVNGADKITAKLRDPDAIREKLSRHQKGIRDGRAASHAERNSI</sequence>
<dbReference type="CDD" id="cd06225">
    <property type="entry name" value="HAMP"/>
    <property type="match status" value="1"/>
</dbReference>
<keyword evidence="5" id="KW-0808">Transferase</keyword>
<keyword evidence="10 13" id="KW-1133">Transmembrane helix</keyword>
<evidence type="ECO:0000259" key="15">
    <source>
        <dbReference type="PROSITE" id="PS50885"/>
    </source>
</evidence>
<accession>A0ABY2RNK5</accession>
<feature type="domain" description="HAMP" evidence="15">
    <location>
        <begin position="315"/>
        <end position="384"/>
    </location>
</feature>
<evidence type="ECO:0000256" key="8">
    <source>
        <dbReference type="ARBA" id="ARBA00022777"/>
    </source>
</evidence>
<dbReference type="EMBL" id="SUMD01000002">
    <property type="protein sequence ID" value="TJZ80056.1"/>
    <property type="molecule type" value="Genomic_DNA"/>
</dbReference>
<keyword evidence="9" id="KW-0067">ATP-binding</keyword>
<evidence type="ECO:0000256" key="12">
    <source>
        <dbReference type="SAM" id="MobiDB-lite"/>
    </source>
</evidence>
<dbReference type="SMART" id="SM00387">
    <property type="entry name" value="HATPase_c"/>
    <property type="match status" value="1"/>
</dbReference>
<dbReference type="InterPro" id="IPR050980">
    <property type="entry name" value="2C_sensor_his_kinase"/>
</dbReference>
<reference evidence="16 17" key="1">
    <citation type="submission" date="2019-04" db="EMBL/GenBank/DDBJ databases">
        <title>Rhodococcus oryzae sp. nov., a novel actinomycete isolated from rhizosphere soil of rice (Oryza sativa L.).</title>
        <authorList>
            <person name="Li C."/>
        </authorList>
    </citation>
    <scope>NUCLEOTIDE SEQUENCE [LARGE SCALE GENOMIC DNA]</scope>
    <source>
        <strain evidence="16 17">NEAU-CX67</strain>
    </source>
</reference>
<evidence type="ECO:0000256" key="2">
    <source>
        <dbReference type="ARBA" id="ARBA00004370"/>
    </source>
</evidence>
<evidence type="ECO:0000256" key="5">
    <source>
        <dbReference type="ARBA" id="ARBA00022679"/>
    </source>
</evidence>
<keyword evidence="8" id="KW-0418">Kinase</keyword>
<dbReference type="InterPro" id="IPR003594">
    <property type="entry name" value="HATPase_dom"/>
</dbReference>
<dbReference type="InterPro" id="IPR005467">
    <property type="entry name" value="His_kinase_dom"/>
</dbReference>
<feature type="region of interest" description="Disordered" evidence="12">
    <location>
        <begin position="893"/>
        <end position="963"/>
    </location>
</feature>
<keyword evidence="17" id="KW-1185">Reference proteome</keyword>
<comment type="caution">
    <text evidence="16">The sequence shown here is derived from an EMBL/GenBank/DDBJ whole genome shotgun (WGS) entry which is preliminary data.</text>
</comment>